<feature type="binding site" evidence="3">
    <location>
        <position position="422"/>
    </location>
    <ligand>
        <name>L-glutamate</name>
        <dbReference type="ChEBI" id="CHEBI:29985"/>
    </ligand>
</feature>
<dbReference type="InterPro" id="IPR043138">
    <property type="entry name" value="GGT_lsub"/>
</dbReference>
<evidence type="ECO:0000313" key="5">
    <source>
        <dbReference type="EMBL" id="KAG9487408.1"/>
    </source>
</evidence>
<dbReference type="GO" id="GO:0006751">
    <property type="term" value="P:glutathione catabolic process"/>
    <property type="evidence" value="ECO:0007669"/>
    <property type="project" value="InterPro"/>
</dbReference>
<dbReference type="PRINTS" id="PR01210">
    <property type="entry name" value="GGTRANSPTASE"/>
</dbReference>
<accession>A0A8J6FGH7</accession>
<dbReference type="UniPathway" id="UPA00204"/>
<dbReference type="FunFam" id="1.10.246.130:FF:000001">
    <property type="entry name" value="Gamma-glutamyltransferase 5 isoform 1"/>
    <property type="match status" value="1"/>
</dbReference>
<dbReference type="InterPro" id="IPR043137">
    <property type="entry name" value="GGT_ssub_C"/>
</dbReference>
<feature type="binding site" evidence="3">
    <location>
        <begin position="439"/>
        <end position="440"/>
    </location>
    <ligand>
        <name>L-glutamate</name>
        <dbReference type="ChEBI" id="CHEBI:29985"/>
    </ligand>
</feature>
<feature type="transmembrane region" description="Helical" evidence="4">
    <location>
        <begin position="7"/>
        <end position="29"/>
    </location>
</feature>
<evidence type="ECO:0000313" key="6">
    <source>
        <dbReference type="Proteomes" id="UP000770717"/>
    </source>
</evidence>
<dbReference type="Gene3D" id="3.60.20.40">
    <property type="match status" value="1"/>
</dbReference>
<evidence type="ECO:0000256" key="1">
    <source>
        <dbReference type="ARBA" id="ARBA00009381"/>
    </source>
</evidence>
<evidence type="ECO:0000256" key="2">
    <source>
        <dbReference type="PIRSR" id="PIRSR600101-1"/>
    </source>
</evidence>
<dbReference type="GO" id="GO:0036374">
    <property type="term" value="F:glutathione hydrolase activity"/>
    <property type="evidence" value="ECO:0007669"/>
    <property type="project" value="InterPro"/>
</dbReference>
<feature type="binding site" evidence="3">
    <location>
        <position position="462"/>
    </location>
    <ligand>
        <name>L-glutamate</name>
        <dbReference type="ChEBI" id="CHEBI:29985"/>
    </ligand>
</feature>
<dbReference type="PANTHER" id="PTHR45027">
    <property type="entry name" value="PUTATIVE GLUTATHIONE HYDROLASE LIGHT CHAIN"/>
    <property type="match status" value="1"/>
</dbReference>
<organism evidence="5 6">
    <name type="scientific">Eleutherodactylus coqui</name>
    <name type="common">Puerto Rican coqui</name>
    <dbReference type="NCBI Taxonomy" id="57060"/>
    <lineage>
        <taxon>Eukaryota</taxon>
        <taxon>Metazoa</taxon>
        <taxon>Chordata</taxon>
        <taxon>Craniata</taxon>
        <taxon>Vertebrata</taxon>
        <taxon>Euteleostomi</taxon>
        <taxon>Amphibia</taxon>
        <taxon>Batrachia</taxon>
        <taxon>Anura</taxon>
        <taxon>Neobatrachia</taxon>
        <taxon>Hyloidea</taxon>
        <taxon>Eleutherodactylidae</taxon>
        <taxon>Eleutherodactylinae</taxon>
        <taxon>Eleutherodactylus</taxon>
        <taxon>Eleutherodactylus</taxon>
    </lineage>
</organism>
<keyword evidence="4" id="KW-0812">Transmembrane</keyword>
<protein>
    <recommendedName>
        <fullName evidence="7">Gamma-glutamyltransferase 5</fullName>
    </recommendedName>
</protein>
<gene>
    <name evidence="5" type="ORF">GDO78_007321</name>
</gene>
<dbReference type="Proteomes" id="UP000770717">
    <property type="component" value="Unassembled WGS sequence"/>
</dbReference>
<proteinExistence type="inferred from homology"/>
<evidence type="ECO:0008006" key="7">
    <source>
        <dbReference type="Google" id="ProtNLM"/>
    </source>
</evidence>
<dbReference type="Gene3D" id="1.10.246.130">
    <property type="match status" value="1"/>
</dbReference>
<dbReference type="OrthoDB" id="1081007at2759"/>
<dbReference type="PANTHER" id="PTHR45027:SF2">
    <property type="entry name" value="GAMMA-GLUTAMYLTRANSFERASE 5"/>
    <property type="match status" value="1"/>
</dbReference>
<name>A0A8J6FGH7_ELECQ</name>
<dbReference type="Pfam" id="PF01019">
    <property type="entry name" value="G_glu_transpept"/>
    <property type="match status" value="1"/>
</dbReference>
<keyword evidence="6" id="KW-1185">Reference proteome</keyword>
<feature type="active site" description="Nucleophile" evidence="2">
    <location>
        <position position="380"/>
    </location>
</feature>
<feature type="binding site" evidence="3">
    <location>
        <begin position="398"/>
        <end position="400"/>
    </location>
    <ligand>
        <name>L-glutamate</name>
        <dbReference type="ChEBI" id="CHEBI:29985"/>
    </ligand>
</feature>
<feature type="binding site" evidence="3">
    <location>
        <position position="107"/>
    </location>
    <ligand>
        <name>L-glutamate</name>
        <dbReference type="ChEBI" id="CHEBI:29985"/>
    </ligand>
</feature>
<dbReference type="InterPro" id="IPR029055">
    <property type="entry name" value="Ntn_hydrolases_N"/>
</dbReference>
<dbReference type="SUPFAM" id="SSF56235">
    <property type="entry name" value="N-terminal nucleophile aminohydrolases (Ntn hydrolases)"/>
    <property type="match status" value="1"/>
</dbReference>
<dbReference type="AlphaFoldDB" id="A0A8J6FGH7"/>
<evidence type="ECO:0000256" key="4">
    <source>
        <dbReference type="SAM" id="Phobius"/>
    </source>
</evidence>
<comment type="caution">
    <text evidence="5">The sequence shown here is derived from an EMBL/GenBank/DDBJ whole genome shotgun (WGS) entry which is preliminary data.</text>
</comment>
<dbReference type="EMBL" id="WNTK01000003">
    <property type="protein sequence ID" value="KAG9487408.1"/>
    <property type="molecule type" value="Genomic_DNA"/>
</dbReference>
<keyword evidence="4" id="KW-1133">Transmembrane helix</keyword>
<evidence type="ECO:0000256" key="3">
    <source>
        <dbReference type="PIRSR" id="PIRSR600101-2"/>
    </source>
</evidence>
<dbReference type="InterPro" id="IPR000101">
    <property type="entry name" value="GGT_peptidase"/>
</dbReference>
<sequence length="556" mass="61313">MATSKRLCYSLIVLFFVAIVVIIPLVFLLKNSSCEGGFVNGAVAADSEICSDIGRDILKQGGSSVDGAIAALLCTSVINPQSMGIGGGVIFTIYDASKRIVEIINARETVPKVFPPKLLQQCADKKIFKTGVQWIGVPGELRGYEAAHKRYGRLPWKDLFQPTIKLLTDGVNVLNVLHRFINVIKEQIKASSLCQLLCKDGEVLKLGDAINFTQLAHTLQTVADEGADSFYRGSIAKKMVEDLKHQGSNLTLEDFKNYQVQIVKPLYVSLGNYDLYTPPPPAGGALLSFVLNILEGYHFDKRAMQNVPDQIETYHRIAEALKFANGNRDKLTSANTQEFIDFLLTKNYGGEIRNKTDNFGDHDFWFYNLSAVLNSETFGTTHLSVISKDGSSVSVTSSINLIFGAWIYSPNTGIIFNNQLADFCNIPTVSLKEGMQPPSSMTPTILLSKDKRSQLVIGGSGGLRIVSATAQAIINKLWFGYNIKDAISAPVFHVQLDNSLDFEDSFSPAIQKGLHDKRHKNTTSMYKLNVVQGIYKEEDCLFPYSDIRKFGKAAGY</sequence>
<keyword evidence="4" id="KW-0472">Membrane</keyword>
<comment type="similarity">
    <text evidence="1">Belongs to the gamma-glutamyltransferase family.</text>
</comment>
<reference evidence="5" key="1">
    <citation type="thesis" date="2020" institute="ProQuest LLC" country="789 East Eisenhower Parkway, Ann Arbor, MI, USA">
        <title>Comparative Genomics and Chromosome Evolution.</title>
        <authorList>
            <person name="Mudd A.B."/>
        </authorList>
    </citation>
    <scope>NUCLEOTIDE SEQUENCE</scope>
    <source>
        <strain evidence="5">HN-11 Male</strain>
        <tissue evidence="5">Kidney and liver</tissue>
    </source>
</reference>